<sequence length="728" mass="77868">MRDQTPQDIQATDFNEEDSNTSTNPHFRQVLDARLSRRSLLRGAAGAAGAGVLGASALSGCATAGGATGTTGPALTSLGFKPVAKSLADKVIVPEGYTAQIIYALGDPLVAGVPAFKNDGTDTAFDQRAGDHHDGMEWFGLDASGKPSNSFNSRGILAVNHEATTDEKLSSFFIHANGGASTLPRPASEVDKELAIHGLSFVEVQSSGKQWAYKASSPFNRRVTSMTTAAIHGPARGSEHLVTKFSNDATQCRGTLNNCGTGKTPWGTFVSGEENWYGYFFRDAKDDDARKKDKQVQALNRYGRKAGAASRHGWESAGPQDQYVRWNNSAHAASAKADYRNEMNTFGYVVEMDAYDTQAPMRKRTGLGRFAHESVAFAKPQAGQPIVCYMGDDARGEYIYKFVSDAKWDPKDASPANRLAAGDKYLDKGTLFVARFKGDGSGEWVELSMKNPVIANSSYFEFKSDADVAIFTRLAADAVSATKMDRPEWGGVHPITGEVYITLTNNSSRTAATTDAVNPRVYTDMKGSTEQKGNVHGHIVRMADASPAGAAFKWDIYVFGAEADADKSTVNLSNLTDENDMSAPDGLVFSPATGICWIQTDDGAYTDKTNCMMLAAIPGKLGDGGARTVKHGDKTVTTYAGKTPTPTTLARFLVGPRGCEITGWCETPDGRAMFVNIQHPGEGTAMADVNDPAKYQSQWPTNAGYGAGKRPRSATIVITKNDGGVLGT</sequence>
<dbReference type="PROSITE" id="PS51318">
    <property type="entry name" value="TAT"/>
    <property type="match status" value="1"/>
</dbReference>
<feature type="region of interest" description="Disordered" evidence="1">
    <location>
        <begin position="1"/>
        <end position="24"/>
    </location>
</feature>
<keyword evidence="3" id="KW-1185">Reference proteome</keyword>
<dbReference type="InterPro" id="IPR006311">
    <property type="entry name" value="TAT_signal"/>
</dbReference>
<protein>
    <submittedName>
        <fullName evidence="2">Secreted PhoX family phosphatase</fullName>
    </submittedName>
</protein>
<dbReference type="Proteomes" id="UP001265700">
    <property type="component" value="Unassembled WGS sequence"/>
</dbReference>
<evidence type="ECO:0000256" key="1">
    <source>
        <dbReference type="SAM" id="MobiDB-lite"/>
    </source>
</evidence>
<dbReference type="Pfam" id="PF05787">
    <property type="entry name" value="PhoX"/>
    <property type="match status" value="1"/>
</dbReference>
<dbReference type="RefSeq" id="WP_310310856.1">
    <property type="nucleotide sequence ID" value="NZ_JAVDWU010000001.1"/>
</dbReference>
<proteinExistence type="predicted"/>
<accession>A0ABU1WGI0</accession>
<gene>
    <name evidence="2" type="ORF">J2W49_000303</name>
</gene>
<dbReference type="InterPro" id="IPR008557">
    <property type="entry name" value="PhoX"/>
</dbReference>
<dbReference type="PANTHER" id="PTHR35399">
    <property type="entry name" value="SLR8030 PROTEIN"/>
    <property type="match status" value="1"/>
</dbReference>
<dbReference type="EMBL" id="JAVDWU010000001">
    <property type="protein sequence ID" value="MDR7148375.1"/>
    <property type="molecule type" value="Genomic_DNA"/>
</dbReference>
<organism evidence="2 3">
    <name type="scientific">Hydrogenophaga palleronii</name>
    <dbReference type="NCBI Taxonomy" id="65655"/>
    <lineage>
        <taxon>Bacteria</taxon>
        <taxon>Pseudomonadati</taxon>
        <taxon>Pseudomonadota</taxon>
        <taxon>Betaproteobacteria</taxon>
        <taxon>Burkholderiales</taxon>
        <taxon>Comamonadaceae</taxon>
        <taxon>Hydrogenophaga</taxon>
    </lineage>
</organism>
<dbReference type="PANTHER" id="PTHR35399:SF2">
    <property type="entry name" value="DUF839 DOMAIN-CONTAINING PROTEIN"/>
    <property type="match status" value="1"/>
</dbReference>
<reference evidence="2 3" key="1">
    <citation type="submission" date="2023-07" db="EMBL/GenBank/DDBJ databases">
        <title>Sorghum-associated microbial communities from plants grown in Nebraska, USA.</title>
        <authorList>
            <person name="Schachtman D."/>
        </authorList>
    </citation>
    <scope>NUCLEOTIDE SEQUENCE [LARGE SCALE GENOMIC DNA]</scope>
    <source>
        <strain evidence="2 3">4249</strain>
    </source>
</reference>
<name>A0ABU1WGI0_9BURK</name>
<comment type="caution">
    <text evidence="2">The sequence shown here is derived from an EMBL/GenBank/DDBJ whole genome shotgun (WGS) entry which is preliminary data.</text>
</comment>
<evidence type="ECO:0000313" key="2">
    <source>
        <dbReference type="EMBL" id="MDR7148375.1"/>
    </source>
</evidence>
<evidence type="ECO:0000313" key="3">
    <source>
        <dbReference type="Proteomes" id="UP001265700"/>
    </source>
</evidence>
<feature type="compositionally biased region" description="Polar residues" evidence="1">
    <location>
        <begin position="1"/>
        <end position="13"/>
    </location>
</feature>